<dbReference type="PANTHER" id="PTHR13000:SF0">
    <property type="entry name" value="NUCLEOPORIN P54"/>
    <property type="match status" value="1"/>
</dbReference>
<protein>
    <submittedName>
        <fullName evidence="6">Unnamed protein product</fullName>
    </submittedName>
</protein>
<dbReference type="OrthoDB" id="6162375at2759"/>
<organism evidence="6 7">
    <name type="scientific">Ambrosiozyma monospora</name>
    <name type="common">Yeast</name>
    <name type="synonym">Endomycopsis monosporus</name>
    <dbReference type="NCBI Taxonomy" id="43982"/>
    <lineage>
        <taxon>Eukaryota</taxon>
        <taxon>Fungi</taxon>
        <taxon>Dikarya</taxon>
        <taxon>Ascomycota</taxon>
        <taxon>Saccharomycotina</taxon>
        <taxon>Pichiomycetes</taxon>
        <taxon>Pichiales</taxon>
        <taxon>Pichiaceae</taxon>
        <taxon>Ambrosiozyma</taxon>
    </lineage>
</organism>
<dbReference type="Pfam" id="PF13874">
    <property type="entry name" value="Nup54"/>
    <property type="match status" value="1"/>
</dbReference>
<evidence type="ECO:0000256" key="3">
    <source>
        <dbReference type="ARBA" id="ARBA00023242"/>
    </source>
</evidence>
<name>A0A9W6YWY0_AMBMO</name>
<feature type="compositionally biased region" description="Polar residues" evidence="4">
    <location>
        <begin position="280"/>
        <end position="299"/>
    </location>
</feature>
<keyword evidence="2" id="KW-0813">Transport</keyword>
<accession>A0A9W6YWY0</accession>
<reference evidence="6" key="1">
    <citation type="submission" date="2023-04" db="EMBL/GenBank/DDBJ databases">
        <title>Ambrosiozyma monospora NBRC 1965.</title>
        <authorList>
            <person name="Ichikawa N."/>
            <person name="Sato H."/>
            <person name="Tonouchi N."/>
        </authorList>
    </citation>
    <scope>NUCLEOTIDE SEQUENCE</scope>
    <source>
        <strain evidence="6">NBRC 1965</strain>
    </source>
</reference>
<evidence type="ECO:0000256" key="1">
    <source>
        <dbReference type="ARBA" id="ARBA00004123"/>
    </source>
</evidence>
<feature type="region of interest" description="Disordered" evidence="4">
    <location>
        <begin position="1"/>
        <end position="49"/>
    </location>
</feature>
<dbReference type="InterPro" id="IPR025712">
    <property type="entry name" value="Nup54_alpha-helical_dom"/>
</dbReference>
<dbReference type="GO" id="GO:0006999">
    <property type="term" value="P:nuclear pore organization"/>
    <property type="evidence" value="ECO:0007669"/>
    <property type="project" value="TreeGrafter"/>
</dbReference>
<dbReference type="GO" id="GO:0017056">
    <property type="term" value="F:structural constituent of nuclear pore"/>
    <property type="evidence" value="ECO:0007669"/>
    <property type="project" value="TreeGrafter"/>
</dbReference>
<feature type="compositionally biased region" description="Low complexity" evidence="4">
    <location>
        <begin position="17"/>
        <end position="49"/>
    </location>
</feature>
<dbReference type="GO" id="GO:0036228">
    <property type="term" value="P:protein localization to nuclear inner membrane"/>
    <property type="evidence" value="ECO:0007669"/>
    <property type="project" value="TreeGrafter"/>
</dbReference>
<feature type="domain" description="Nucleoporin Nup54 alpha-helical" evidence="5">
    <location>
        <begin position="360"/>
        <end position="498"/>
    </location>
</feature>
<dbReference type="AlphaFoldDB" id="A0A9W6YWY0"/>
<dbReference type="GO" id="GO:0006607">
    <property type="term" value="P:NLS-bearing protein import into nucleus"/>
    <property type="evidence" value="ECO:0007669"/>
    <property type="project" value="TreeGrafter"/>
</dbReference>
<feature type="compositionally biased region" description="Gly residues" evidence="4">
    <location>
        <begin position="1"/>
        <end position="16"/>
    </location>
</feature>
<dbReference type="InterPro" id="IPR024864">
    <property type="entry name" value="Nup54/Nup57/Nup44"/>
</dbReference>
<evidence type="ECO:0000313" key="6">
    <source>
        <dbReference type="EMBL" id="GMG26010.1"/>
    </source>
</evidence>
<keyword evidence="7" id="KW-1185">Reference proteome</keyword>
<keyword evidence="3" id="KW-0539">Nucleus</keyword>
<evidence type="ECO:0000256" key="2">
    <source>
        <dbReference type="ARBA" id="ARBA00022448"/>
    </source>
</evidence>
<dbReference type="EMBL" id="BSXU01001308">
    <property type="protein sequence ID" value="GMG26010.1"/>
    <property type="molecule type" value="Genomic_DNA"/>
</dbReference>
<proteinExistence type="predicted"/>
<evidence type="ECO:0000256" key="4">
    <source>
        <dbReference type="SAM" id="MobiDB-lite"/>
    </source>
</evidence>
<evidence type="ECO:0000259" key="5">
    <source>
        <dbReference type="Pfam" id="PF13874"/>
    </source>
</evidence>
<dbReference type="PANTHER" id="PTHR13000">
    <property type="entry name" value="NUCLEOPORIN P54"/>
    <property type="match status" value="1"/>
</dbReference>
<feature type="compositionally biased region" description="Low complexity" evidence="4">
    <location>
        <begin position="257"/>
        <end position="279"/>
    </location>
</feature>
<comment type="caution">
    <text evidence="6">The sequence shown here is derived from an EMBL/GenBank/DDBJ whole genome shotgun (WGS) entry which is preliminary data.</text>
</comment>
<evidence type="ECO:0000313" key="7">
    <source>
        <dbReference type="Proteomes" id="UP001165063"/>
    </source>
</evidence>
<dbReference type="GO" id="GO:0044613">
    <property type="term" value="C:nuclear pore central transport channel"/>
    <property type="evidence" value="ECO:0007669"/>
    <property type="project" value="TreeGrafter"/>
</dbReference>
<dbReference type="Proteomes" id="UP001165063">
    <property type="component" value="Unassembled WGS sequence"/>
</dbReference>
<feature type="compositionally biased region" description="Gly residues" evidence="4">
    <location>
        <begin position="243"/>
        <end position="256"/>
    </location>
</feature>
<comment type="subcellular location">
    <subcellularLocation>
        <location evidence="1">Nucleus</location>
    </subcellularLocation>
</comment>
<gene>
    <name evidence="6" type="ORF">Amon01_000320600</name>
</gene>
<feature type="region of interest" description="Disordered" evidence="4">
    <location>
        <begin position="240"/>
        <end position="299"/>
    </location>
</feature>
<feature type="region of interest" description="Disordered" evidence="4">
    <location>
        <begin position="97"/>
        <end position="127"/>
    </location>
</feature>
<sequence>MFGGSGNSGFSFGGGASKPASSSFSFGGNSSNTNTNTNGTSSGFSFGASNTNNNSTNANSGTSTGFGFGAAKPTAPAASTSSGFSFGSNANSNTNSNTGGSLFGNNANTTNNPATTTNNATSGFSFGANNSTTNNSTTGGLFGNKPAGTTTGTGTTGFSFGGATNTNTTGASTGATGGLFGNKPASTGTGTTGFSFGNTANNNTNTSASTGTAGGFSFGKPAGNTASTTTGGLFGANKPAGTGLFGGNSTGGGLFGGNQQQQQQQQQQQAPQAPQQSGQTSQPSFAWSTSTSQPQNNQVHPSILQAQQINQQQSSNTSYTPTINDQLMKVINSWDANSEQCLMKTYFYNKINPEFANFERPADVSAEDWEAAMKGRPKGYNTIPVKAKGFEELFTRSNTQVEHVKQSRLLLNEINDKLVKLSDKHDLDSSSRLLQCRLRQKQLNLKLLRIAINLSILNYKGYQLTNDEEKLVSKFHELLNKIDDPIGLNRANELWARLSNMKQRLGNMSSNQAQLAELVSSHDSSNGDGSNNKNEAVIKKLVGILAKQQQGIQYLYEMMEGDKEALVKLAKELS</sequence>